<dbReference type="InterPro" id="IPR003540">
    <property type="entry name" value="ADP-ribosyltransferase"/>
</dbReference>
<organism evidence="2 3">
    <name type="scientific">Actinoplanes italicus</name>
    <dbReference type="NCBI Taxonomy" id="113567"/>
    <lineage>
        <taxon>Bacteria</taxon>
        <taxon>Bacillati</taxon>
        <taxon>Actinomycetota</taxon>
        <taxon>Actinomycetes</taxon>
        <taxon>Micromonosporales</taxon>
        <taxon>Micromonosporaceae</taxon>
        <taxon>Actinoplanes</taxon>
    </lineage>
</organism>
<evidence type="ECO:0000313" key="2">
    <source>
        <dbReference type="EMBL" id="PRX23478.1"/>
    </source>
</evidence>
<dbReference type="RefSeq" id="WP_106316673.1">
    <property type="nucleotide sequence ID" value="NZ_BOMO01000041.1"/>
</dbReference>
<dbReference type="InterPro" id="IPR009319">
    <property type="entry name" value="Phage_A118_VSP1"/>
</dbReference>
<proteinExistence type="predicted"/>
<dbReference type="GO" id="GO:0005576">
    <property type="term" value="C:extracellular region"/>
    <property type="evidence" value="ECO:0007669"/>
    <property type="project" value="InterPro"/>
</dbReference>
<reference evidence="2 3" key="1">
    <citation type="submission" date="2018-03" db="EMBL/GenBank/DDBJ databases">
        <title>Genomic Encyclopedia of Archaeal and Bacterial Type Strains, Phase II (KMG-II): from individual species to whole genera.</title>
        <authorList>
            <person name="Goeker M."/>
        </authorList>
    </citation>
    <scope>NUCLEOTIDE SEQUENCE [LARGE SCALE GENOMIC DNA]</scope>
    <source>
        <strain evidence="2 3">DSM 43146</strain>
    </source>
</reference>
<keyword evidence="2" id="KW-0808">Transferase</keyword>
<dbReference type="EMBL" id="PVMZ01000003">
    <property type="protein sequence ID" value="PRX23478.1"/>
    <property type="molecule type" value="Genomic_DNA"/>
</dbReference>
<dbReference type="GO" id="GO:0005198">
    <property type="term" value="F:structural molecule activity"/>
    <property type="evidence" value="ECO:0007669"/>
    <property type="project" value="InterPro"/>
</dbReference>
<evidence type="ECO:0000259" key="1">
    <source>
        <dbReference type="Pfam" id="PF03496"/>
    </source>
</evidence>
<dbReference type="GO" id="GO:0016740">
    <property type="term" value="F:transferase activity"/>
    <property type="evidence" value="ECO:0007669"/>
    <property type="project" value="UniProtKB-KW"/>
</dbReference>
<sequence length="597" mass="65142">MAVDPDQMEEIVRETVDLYRAAEQAVLAQVTRRLAEGLDAPDWAARRLGALSTLRTSVERILTIVQRASALAIRTALAAAYRAGSASALFGIPARLLPRDPDAARAPAVLGEIPRASVIHNLAAALVRDIGERSQNVLRDVLDAYRKVIAQATAASVAGGITRREASQMAYARFVDRGLTSFADRSGRRWRLTSYVEMGVRTVTARAAVQGQTDRQQRLGLQLVIVSNVADECERCRPYEGQILRIDRGPTGDVTVPHQITGEPVQIEIRAVLENARRAGFQHPNCRHSVRAYLPGVTKHPTIPTADPEGDLARQRQRAIERNIRRWKEREQAALTPEAKAGAKARVRKWQNEMREHLKANPALKRLAYREQIGGGNLPRQRRATNTAVLASGSAPAPRPIPYAERLAAAATGQQALDTPQLGVSRRPRPEEHADSLRAVNTYTGAEYAAINRHLRGQTLPYGYEAADVTPIIARMDQAMAASTLTQDIAVHRGVLHGSQLFGDRLDGDLTGTEWREEAFLSTTVKEATAVSFASGGKTPVVMRILAPAGTPAVEASDMRLEAEVLIARGQRLRVVADRGRDPQGVRHIDVEVVTGG</sequence>
<dbReference type="AlphaFoldDB" id="A0A2T0KIY2"/>
<dbReference type="PROSITE" id="PS51996">
    <property type="entry name" value="TR_MART"/>
    <property type="match status" value="1"/>
</dbReference>
<protein>
    <submittedName>
        <fullName evidence="2">ADP-ribosyltransferase exoenzyme</fullName>
    </submittedName>
</protein>
<name>A0A2T0KIY2_9ACTN</name>
<feature type="domain" description="ADP ribosyltransferase" evidence="1">
    <location>
        <begin position="437"/>
        <end position="575"/>
    </location>
</feature>
<dbReference type="SUPFAM" id="SSF56399">
    <property type="entry name" value="ADP-ribosylation"/>
    <property type="match status" value="1"/>
</dbReference>
<gene>
    <name evidence="2" type="ORF">CLV67_103226</name>
</gene>
<keyword evidence="3" id="KW-1185">Reference proteome</keyword>
<dbReference type="OrthoDB" id="3197444at2"/>
<evidence type="ECO:0000313" key="3">
    <source>
        <dbReference type="Proteomes" id="UP000239415"/>
    </source>
</evidence>
<comment type="caution">
    <text evidence="2">The sequence shown here is derived from an EMBL/GenBank/DDBJ whole genome shotgun (WGS) entry which is preliminary data.</text>
</comment>
<accession>A0A2T0KIY2</accession>
<dbReference type="Pfam" id="PF06152">
    <property type="entry name" value="Phage_min_cap2"/>
    <property type="match status" value="1"/>
</dbReference>
<dbReference type="Proteomes" id="UP000239415">
    <property type="component" value="Unassembled WGS sequence"/>
</dbReference>
<dbReference type="Gene3D" id="3.90.176.10">
    <property type="entry name" value="Toxin ADP-ribosyltransferase, Chain A, domain 1"/>
    <property type="match status" value="1"/>
</dbReference>
<dbReference type="Pfam" id="PF03496">
    <property type="entry name" value="ADPrib_exo_Tox"/>
    <property type="match status" value="1"/>
</dbReference>